<reference evidence="1 2" key="1">
    <citation type="submission" date="2014-04" db="EMBL/GenBank/DDBJ databases">
        <authorList>
            <consortium name="DOE Joint Genome Institute"/>
            <person name="Kuo A."/>
            <person name="Kohler A."/>
            <person name="Costa M.D."/>
            <person name="Nagy L.G."/>
            <person name="Floudas D."/>
            <person name="Copeland A."/>
            <person name="Barry K.W."/>
            <person name="Cichocki N."/>
            <person name="Veneault-Fourrey C."/>
            <person name="LaButti K."/>
            <person name="Lindquist E.A."/>
            <person name="Lipzen A."/>
            <person name="Lundell T."/>
            <person name="Morin E."/>
            <person name="Murat C."/>
            <person name="Sun H."/>
            <person name="Tunlid A."/>
            <person name="Henrissat B."/>
            <person name="Grigoriev I.V."/>
            <person name="Hibbett D.S."/>
            <person name="Martin F."/>
            <person name="Nordberg H.P."/>
            <person name="Cantor M.N."/>
            <person name="Hua S.X."/>
        </authorList>
    </citation>
    <scope>NUCLEOTIDE SEQUENCE [LARGE SCALE GENOMIC DNA]</scope>
    <source>
        <strain evidence="1 2">Marx 270</strain>
    </source>
</reference>
<dbReference type="STRING" id="870435.A0A0C3NQC0"/>
<organism evidence="1 2">
    <name type="scientific">Pisolithus tinctorius Marx 270</name>
    <dbReference type="NCBI Taxonomy" id="870435"/>
    <lineage>
        <taxon>Eukaryota</taxon>
        <taxon>Fungi</taxon>
        <taxon>Dikarya</taxon>
        <taxon>Basidiomycota</taxon>
        <taxon>Agaricomycotina</taxon>
        <taxon>Agaricomycetes</taxon>
        <taxon>Agaricomycetidae</taxon>
        <taxon>Boletales</taxon>
        <taxon>Sclerodermatineae</taxon>
        <taxon>Pisolithaceae</taxon>
        <taxon>Pisolithus</taxon>
    </lineage>
</organism>
<reference evidence="2" key="2">
    <citation type="submission" date="2015-01" db="EMBL/GenBank/DDBJ databases">
        <title>Evolutionary Origins and Diversification of the Mycorrhizal Mutualists.</title>
        <authorList>
            <consortium name="DOE Joint Genome Institute"/>
            <consortium name="Mycorrhizal Genomics Consortium"/>
            <person name="Kohler A."/>
            <person name="Kuo A."/>
            <person name="Nagy L.G."/>
            <person name="Floudas D."/>
            <person name="Copeland A."/>
            <person name="Barry K.W."/>
            <person name="Cichocki N."/>
            <person name="Veneault-Fourrey C."/>
            <person name="LaButti K."/>
            <person name="Lindquist E.A."/>
            <person name="Lipzen A."/>
            <person name="Lundell T."/>
            <person name="Morin E."/>
            <person name="Murat C."/>
            <person name="Riley R."/>
            <person name="Ohm R."/>
            <person name="Sun H."/>
            <person name="Tunlid A."/>
            <person name="Henrissat B."/>
            <person name="Grigoriev I.V."/>
            <person name="Hibbett D.S."/>
            <person name="Martin F."/>
        </authorList>
    </citation>
    <scope>NUCLEOTIDE SEQUENCE [LARGE SCALE GENOMIC DNA]</scope>
    <source>
        <strain evidence="2">Marx 270</strain>
    </source>
</reference>
<proteinExistence type="predicted"/>
<protein>
    <submittedName>
        <fullName evidence="1">Uncharacterized protein</fullName>
    </submittedName>
</protein>
<gene>
    <name evidence="1" type="ORF">M404DRAFT_31965</name>
</gene>
<dbReference type="InParanoid" id="A0A0C3NQC0"/>
<dbReference type="EMBL" id="KN832024">
    <property type="protein sequence ID" value="KIN97755.1"/>
    <property type="molecule type" value="Genomic_DNA"/>
</dbReference>
<dbReference type="Gene3D" id="3.40.50.720">
    <property type="entry name" value="NAD(P)-binding Rossmann-like Domain"/>
    <property type="match status" value="1"/>
</dbReference>
<dbReference type="Proteomes" id="UP000054217">
    <property type="component" value="Unassembled WGS sequence"/>
</dbReference>
<dbReference type="HOGENOM" id="CLU_1696239_0_0_1"/>
<evidence type="ECO:0000313" key="2">
    <source>
        <dbReference type="Proteomes" id="UP000054217"/>
    </source>
</evidence>
<evidence type="ECO:0000313" key="1">
    <source>
        <dbReference type="EMBL" id="KIN97755.1"/>
    </source>
</evidence>
<dbReference type="AlphaFoldDB" id="A0A0C3NQC0"/>
<accession>A0A0C3NQC0</accession>
<keyword evidence="2" id="KW-1185">Reference proteome</keyword>
<dbReference type="OrthoDB" id="9930022at2759"/>
<name>A0A0C3NQC0_PISTI</name>
<sequence>MSNGGRLEGASTLTSHQSMLVESDGGNQNSVLCHGTVTESLVNLLFLSPITSPMKRLRPYCKSYTPSNAGSRSPKGEHSVLALGTGDVSTFTAGIPLVSGANVIATSSPDEKLEVAPNWDGEVSKIKIKASCFADWRTRVDYVIEVGGPNVLQKS</sequence>